<dbReference type="PANTHER" id="PTHR45586:SF1">
    <property type="entry name" value="LIPOPOLYSACCHARIDE ASSEMBLY PROTEIN B"/>
    <property type="match status" value="1"/>
</dbReference>
<dbReference type="Pfam" id="PF14559">
    <property type="entry name" value="TPR_19"/>
    <property type="match status" value="1"/>
</dbReference>
<dbReference type="AlphaFoldDB" id="A0A6M5YHL7"/>
<evidence type="ECO:0000256" key="2">
    <source>
        <dbReference type="ARBA" id="ARBA00022803"/>
    </source>
</evidence>
<dbReference type="KEGG" id="ftj:FTUN_1066"/>
<dbReference type="Gene3D" id="1.25.40.10">
    <property type="entry name" value="Tetratricopeptide repeat domain"/>
    <property type="match status" value="4"/>
</dbReference>
<dbReference type="SUPFAM" id="SSF48452">
    <property type="entry name" value="TPR-like"/>
    <property type="match status" value="3"/>
</dbReference>
<proteinExistence type="predicted"/>
<organism evidence="4 5">
    <name type="scientific">Frigoriglobus tundricola</name>
    <dbReference type="NCBI Taxonomy" id="2774151"/>
    <lineage>
        <taxon>Bacteria</taxon>
        <taxon>Pseudomonadati</taxon>
        <taxon>Planctomycetota</taxon>
        <taxon>Planctomycetia</taxon>
        <taxon>Gemmatales</taxon>
        <taxon>Gemmataceae</taxon>
        <taxon>Frigoriglobus</taxon>
    </lineage>
</organism>
<gene>
    <name evidence="4" type="ORF">FTUN_1066</name>
</gene>
<dbReference type="InterPro" id="IPR051012">
    <property type="entry name" value="CellSynth/LPSAsmb/PSIAsmb"/>
</dbReference>
<evidence type="ECO:0000256" key="1">
    <source>
        <dbReference type="ARBA" id="ARBA00022737"/>
    </source>
</evidence>
<sequence>MISCSGLIRAVRRRRRTVLLVIALALVGGAIAWAPAVRAEYHLRQAKRALDARDYDQADAELTRHLEFRPASAEGHFLLARLSRRMSHLPRAREHLDACRAAGFSVDAVTLERHLLRAQDGDLGGGAESVLRRAIEDPAERFYVFEALSQGYTKTYRLSEARFCLDRMLEDEPENVYALVRRGWVLERLGLVDAARDDYRRAAALRPDNLLARRRLADNLFYVARNAAEAVDHYEAVWRESPDDTVVGVNLAQCRLQLGRADEARALLDQLVAAHPDDVAVLVERGKLAVNEDQCEQGEAWLRRALERDPSAVAACHELARCLDLRGRPAEAARYRQRFESLKAERAKLDALVARAGQAPGDAALRCEVARLLRLFGEPQEAERWLAAALRIDPRYRPAHEALAECYERRGDRELAERHKLLAQALTPP</sequence>
<keyword evidence="5" id="KW-1185">Reference proteome</keyword>
<protein>
    <submittedName>
        <fullName evidence="4">Uncharacterized protein</fullName>
    </submittedName>
</protein>
<dbReference type="RefSeq" id="WP_171469730.1">
    <property type="nucleotide sequence ID" value="NZ_CP053452.2"/>
</dbReference>
<dbReference type="PANTHER" id="PTHR45586">
    <property type="entry name" value="TPR REPEAT-CONTAINING PROTEIN PA4667"/>
    <property type="match status" value="1"/>
</dbReference>
<dbReference type="Pfam" id="PF13432">
    <property type="entry name" value="TPR_16"/>
    <property type="match status" value="2"/>
</dbReference>
<dbReference type="EMBL" id="CP053452">
    <property type="protein sequence ID" value="QJW93559.1"/>
    <property type="molecule type" value="Genomic_DNA"/>
</dbReference>
<dbReference type="Proteomes" id="UP000503447">
    <property type="component" value="Chromosome"/>
</dbReference>
<evidence type="ECO:0000313" key="4">
    <source>
        <dbReference type="EMBL" id="QJW93559.1"/>
    </source>
</evidence>
<name>A0A6M5YHL7_9BACT</name>
<keyword evidence="1" id="KW-0677">Repeat</keyword>
<dbReference type="PROSITE" id="PS50005">
    <property type="entry name" value="TPR"/>
    <property type="match status" value="1"/>
</dbReference>
<accession>A0A6M5YHL7</accession>
<reference evidence="5" key="1">
    <citation type="submission" date="2020-05" db="EMBL/GenBank/DDBJ databases">
        <title>Frigoriglobus tundricola gen. nov., sp. nov., a psychrotolerant cellulolytic planctomycete of the family Gemmataceae with two divergent copies of 16S rRNA gene.</title>
        <authorList>
            <person name="Kulichevskaya I.S."/>
            <person name="Ivanova A.A."/>
            <person name="Naumoff D.G."/>
            <person name="Beletsky A.V."/>
            <person name="Rijpstra W.I.C."/>
            <person name="Sinninghe Damste J.S."/>
            <person name="Mardanov A.V."/>
            <person name="Ravin N.V."/>
            <person name="Dedysh S.N."/>
        </authorList>
    </citation>
    <scope>NUCLEOTIDE SEQUENCE [LARGE SCALE GENOMIC DNA]</scope>
    <source>
        <strain evidence="5">PL17</strain>
    </source>
</reference>
<evidence type="ECO:0000313" key="5">
    <source>
        <dbReference type="Proteomes" id="UP000503447"/>
    </source>
</evidence>
<feature type="repeat" description="TPR" evidence="3">
    <location>
        <begin position="176"/>
        <end position="209"/>
    </location>
</feature>
<evidence type="ECO:0000256" key="3">
    <source>
        <dbReference type="PROSITE-ProRule" id="PRU00339"/>
    </source>
</evidence>
<dbReference type="InterPro" id="IPR011990">
    <property type="entry name" value="TPR-like_helical_dom_sf"/>
</dbReference>
<dbReference type="InterPro" id="IPR019734">
    <property type="entry name" value="TPR_rpt"/>
</dbReference>
<keyword evidence="2 3" id="KW-0802">TPR repeat</keyword>
<dbReference type="SMART" id="SM00028">
    <property type="entry name" value="TPR"/>
    <property type="match status" value="5"/>
</dbReference>